<sequence>YPVKCCLAVGKNRVSVGEHSISMLVATVNILTNYPVKCCLAVGKNRVSNEKNSKAINHFWELHQIFQTENMYSEEKAYLRQDQINIEQTQHILNTTRETFSQNLKFQQTVIKQHLFSETNDEDSESIIGQKRNCGSAFPKNKGHESDSDDRERRYRQNSPHKRQCIEPIADAKNNPFFESENNLDKEKAKSKSPSISSPENENTPLVHNNVEDESQHCNDDESYGEVSPNSYDEDHYYTSNFELSEEVKHLDANDALIRNIFLEVRSQFRSRDLESCKTIMDSIFLNGIIDMTDPGVKENYKEGFFCFTPPSSLRERVMTRKDAAKQQKISDPKFVPYVAPKAPKEAVISTPAPSSSSTSTSVPTNLDLEIVQEVF</sequence>
<feature type="non-terminal residue" evidence="2">
    <location>
        <position position="1"/>
    </location>
</feature>
<feature type="compositionally biased region" description="Basic and acidic residues" evidence="1">
    <location>
        <begin position="142"/>
        <end position="155"/>
    </location>
</feature>
<dbReference type="EMBL" id="CAMKVN010009193">
    <property type="protein sequence ID" value="CAI2193185.1"/>
    <property type="molecule type" value="Genomic_DNA"/>
</dbReference>
<dbReference type="OrthoDB" id="2442362at2759"/>
<dbReference type="Proteomes" id="UP001153678">
    <property type="component" value="Unassembled WGS sequence"/>
</dbReference>
<reference evidence="2" key="1">
    <citation type="submission" date="2022-08" db="EMBL/GenBank/DDBJ databases">
        <authorList>
            <person name="Kallberg Y."/>
            <person name="Tangrot J."/>
            <person name="Rosling A."/>
        </authorList>
    </citation>
    <scope>NUCLEOTIDE SEQUENCE</scope>
    <source>
        <strain evidence="2">Wild A</strain>
    </source>
</reference>
<comment type="caution">
    <text evidence="2">The sequence shown here is derived from an EMBL/GenBank/DDBJ whole genome shotgun (WGS) entry which is preliminary data.</text>
</comment>
<evidence type="ECO:0000256" key="1">
    <source>
        <dbReference type="SAM" id="MobiDB-lite"/>
    </source>
</evidence>
<protein>
    <submittedName>
        <fullName evidence="2">12272_t:CDS:1</fullName>
    </submittedName>
</protein>
<feature type="region of interest" description="Disordered" evidence="1">
    <location>
        <begin position="131"/>
        <end position="207"/>
    </location>
</feature>
<feature type="non-terminal residue" evidence="2">
    <location>
        <position position="376"/>
    </location>
</feature>
<accession>A0A9W4WX57</accession>
<name>A0A9W4WX57_9GLOM</name>
<organism evidence="2 3">
    <name type="scientific">Funneliformis geosporum</name>
    <dbReference type="NCBI Taxonomy" id="1117311"/>
    <lineage>
        <taxon>Eukaryota</taxon>
        <taxon>Fungi</taxon>
        <taxon>Fungi incertae sedis</taxon>
        <taxon>Mucoromycota</taxon>
        <taxon>Glomeromycotina</taxon>
        <taxon>Glomeromycetes</taxon>
        <taxon>Glomerales</taxon>
        <taxon>Glomeraceae</taxon>
        <taxon>Funneliformis</taxon>
    </lineage>
</organism>
<dbReference type="AlphaFoldDB" id="A0A9W4WX57"/>
<evidence type="ECO:0000313" key="2">
    <source>
        <dbReference type="EMBL" id="CAI2193185.1"/>
    </source>
</evidence>
<gene>
    <name evidence="2" type="ORF">FWILDA_LOCUS15948</name>
</gene>
<keyword evidence="3" id="KW-1185">Reference proteome</keyword>
<evidence type="ECO:0000313" key="3">
    <source>
        <dbReference type="Proteomes" id="UP001153678"/>
    </source>
</evidence>
<proteinExistence type="predicted"/>